<name>L5M360_MYODS</name>
<dbReference type="OrthoDB" id="411535at2759"/>
<dbReference type="EMBL" id="KB105155">
    <property type="protein sequence ID" value="ELK32762.1"/>
    <property type="molecule type" value="Genomic_DNA"/>
</dbReference>
<organism evidence="6 7">
    <name type="scientific">Myotis davidii</name>
    <name type="common">David's myotis</name>
    <dbReference type="NCBI Taxonomy" id="225400"/>
    <lineage>
        <taxon>Eukaryota</taxon>
        <taxon>Metazoa</taxon>
        <taxon>Chordata</taxon>
        <taxon>Craniata</taxon>
        <taxon>Vertebrata</taxon>
        <taxon>Euteleostomi</taxon>
        <taxon>Mammalia</taxon>
        <taxon>Eutheria</taxon>
        <taxon>Laurasiatheria</taxon>
        <taxon>Chiroptera</taxon>
        <taxon>Yangochiroptera</taxon>
        <taxon>Vespertilionidae</taxon>
        <taxon>Myotis</taxon>
    </lineage>
</organism>
<evidence type="ECO:0000256" key="5">
    <source>
        <dbReference type="SAM" id="MobiDB-lite"/>
    </source>
</evidence>
<keyword evidence="7" id="KW-1185">Reference proteome</keyword>
<feature type="region of interest" description="Disordered" evidence="5">
    <location>
        <begin position="1"/>
        <end position="67"/>
    </location>
</feature>
<evidence type="ECO:0000256" key="4">
    <source>
        <dbReference type="ARBA" id="ARBA00035335"/>
    </source>
</evidence>
<dbReference type="GO" id="GO:0006412">
    <property type="term" value="P:translation"/>
    <property type="evidence" value="ECO:0007669"/>
    <property type="project" value="InterPro"/>
</dbReference>
<gene>
    <name evidence="6" type="ORF">MDA_GLEAN10007493</name>
</gene>
<evidence type="ECO:0000313" key="7">
    <source>
        <dbReference type="Proteomes" id="UP000010556"/>
    </source>
</evidence>
<proteinExistence type="inferred from homology"/>
<dbReference type="KEGG" id="myd:102751790"/>
<evidence type="ECO:0000313" key="6">
    <source>
        <dbReference type="EMBL" id="ELK32762.1"/>
    </source>
</evidence>
<evidence type="ECO:0000256" key="2">
    <source>
        <dbReference type="ARBA" id="ARBA00022980"/>
    </source>
</evidence>
<keyword evidence="2 6" id="KW-0689">Ribosomal protein</keyword>
<protein>
    <recommendedName>
        <fullName evidence="4">60S ribosomal protein L32</fullName>
    </recommendedName>
</protein>
<dbReference type="GO" id="GO:0003735">
    <property type="term" value="F:structural constituent of ribosome"/>
    <property type="evidence" value="ECO:0007669"/>
    <property type="project" value="InterPro"/>
</dbReference>
<dbReference type="GO" id="GO:0022625">
    <property type="term" value="C:cytosolic large ribosomal subunit"/>
    <property type="evidence" value="ECO:0007669"/>
    <property type="project" value="TreeGrafter"/>
</dbReference>
<accession>L5M360</accession>
<dbReference type="SMART" id="SM01393">
    <property type="entry name" value="Ribosomal_L32e"/>
    <property type="match status" value="1"/>
</dbReference>
<dbReference type="PANTHER" id="PTHR23413">
    <property type="entry name" value="60S RIBOSOMAL PROTEIN L32 AND DNA-DIRECTED RNA POLYMERASE II, SUBUNIT N"/>
    <property type="match status" value="1"/>
</dbReference>
<comment type="similarity">
    <text evidence="1">Belongs to the eukaryotic ribosomal protein eL32 family.</text>
</comment>
<dbReference type="AlphaFoldDB" id="L5M360"/>
<sequence length="125" mass="13557">MAALRPLVKPKIVKKRTQSDRCVKTKQNWREPRGTDNRGRRRPRGQILMPNAGYGATSKQHRLPSGSQRRLVPNVKELEALLTCSLSVLTAHSVSPKTRKATGGGGSSPAAIRPPTPTPGCAARE</sequence>
<dbReference type="Proteomes" id="UP000010556">
    <property type="component" value="Unassembled WGS sequence"/>
</dbReference>
<dbReference type="Pfam" id="PF01655">
    <property type="entry name" value="Ribosomal_L32e"/>
    <property type="match status" value="1"/>
</dbReference>
<dbReference type="InterPro" id="IPR001515">
    <property type="entry name" value="Ribosomal_eL32"/>
</dbReference>
<evidence type="ECO:0000256" key="3">
    <source>
        <dbReference type="ARBA" id="ARBA00023274"/>
    </source>
</evidence>
<feature type="region of interest" description="Disordered" evidence="5">
    <location>
        <begin position="91"/>
        <end position="125"/>
    </location>
</feature>
<evidence type="ECO:0000256" key="1">
    <source>
        <dbReference type="ARBA" id="ARBA00008431"/>
    </source>
</evidence>
<dbReference type="eggNOG" id="KOG0878">
    <property type="taxonomic scope" value="Eukaryota"/>
</dbReference>
<dbReference type="SUPFAM" id="SSF52042">
    <property type="entry name" value="Ribosomal protein L32e"/>
    <property type="match status" value="1"/>
</dbReference>
<reference evidence="7" key="1">
    <citation type="journal article" date="2013" name="Science">
        <title>Comparative analysis of bat genomes provides insight into the evolution of flight and immunity.</title>
        <authorList>
            <person name="Zhang G."/>
            <person name="Cowled C."/>
            <person name="Shi Z."/>
            <person name="Huang Z."/>
            <person name="Bishop-Lilly K.A."/>
            <person name="Fang X."/>
            <person name="Wynne J.W."/>
            <person name="Xiong Z."/>
            <person name="Baker M.L."/>
            <person name="Zhao W."/>
            <person name="Tachedjian M."/>
            <person name="Zhu Y."/>
            <person name="Zhou P."/>
            <person name="Jiang X."/>
            <person name="Ng J."/>
            <person name="Yang L."/>
            <person name="Wu L."/>
            <person name="Xiao J."/>
            <person name="Feng Y."/>
            <person name="Chen Y."/>
            <person name="Sun X."/>
            <person name="Zhang Y."/>
            <person name="Marsh G.A."/>
            <person name="Crameri G."/>
            <person name="Broder C.C."/>
            <person name="Frey K.G."/>
            <person name="Wang L.F."/>
            <person name="Wang J."/>
        </authorList>
    </citation>
    <scope>NUCLEOTIDE SEQUENCE [LARGE SCALE GENOMIC DNA]</scope>
</reference>
<feature type="compositionally biased region" description="Basic and acidic residues" evidence="5">
    <location>
        <begin position="17"/>
        <end position="38"/>
    </location>
</feature>
<dbReference type="PANTHER" id="PTHR23413:SF1">
    <property type="entry name" value="RIBOSOMAL PROTEIN L32"/>
    <property type="match status" value="1"/>
</dbReference>
<keyword evidence="3" id="KW-0687">Ribonucleoprotein</keyword>
<dbReference type="InterPro" id="IPR036351">
    <property type="entry name" value="Ribosomal_eL32_sf"/>
</dbReference>